<evidence type="ECO:0000256" key="2">
    <source>
        <dbReference type="ARBA" id="ARBA00022679"/>
    </source>
</evidence>
<dbReference type="EMBL" id="KN847498">
    <property type="protein sequence ID" value="KIW11913.1"/>
    <property type="molecule type" value="Genomic_DNA"/>
</dbReference>
<comment type="similarity">
    <text evidence="4">Belongs to the class I-like SAM-binding methyltransferase superfamily.</text>
</comment>
<dbReference type="InterPro" id="IPR025799">
    <property type="entry name" value="Arg_MeTrfase"/>
</dbReference>
<keyword evidence="1 4" id="KW-0489">Methyltransferase</keyword>
<gene>
    <name evidence="12" type="ORF">PV08_09186</name>
</gene>
<evidence type="ECO:0000313" key="13">
    <source>
        <dbReference type="Proteomes" id="UP000053328"/>
    </source>
</evidence>
<evidence type="ECO:0000259" key="9">
    <source>
        <dbReference type="Pfam" id="PF05185"/>
    </source>
</evidence>
<evidence type="ECO:0000259" key="10">
    <source>
        <dbReference type="Pfam" id="PF17285"/>
    </source>
</evidence>
<sequence>METLPRFVIGHHDPKRPLPVTAETIQAAHAANYDMVTSPITTPHFHSRVLTLLSASLSQHPVVDGEDITKTRNASPIVIPPLTPADTPLTPGDTISQIIGVTSSWIDLSSPDPIIADVSRQVLRLELAYAAFCGVTYVVIPGPRLRGQGAVDSGIAEFARAIVDGISQGPYMQLYIWFPLIDNADDQEDEMGDLAPFARQRFSDPDDSKPKRLDVFGSWEAWDMIRSICKYPSRLCVALSLPKLLPPTPIQSRWYSEPVRLVTLDSKIFSKNAKGYPVLSRAHQAFISRFSTLRTPPWFLLCNTGPIVAAANGAPPAPGWFPPLSEAVETPHLKDPTPHLSYMRNLQNKQPVPDAISSFGAGYQDYLQAPLQPLTVNLESVTYEVFEKDPIKYAWYERAIARALHDWIEQGKPTSNPDGRVVVAVVGAGRGPLVTRALKASEEVGVEIDMWALEKNPNAYVLLQRHNATTWNNKVNLVKSDMRTWRGPVRGANTPLSARIYNQEAREDGEVNIPPTAAAAGTGESYTGSPSLDSTYLLATAASGSSSTPYKIDILVSELLGSFADNELSPECLDGVQHLMNPVHGISIPASYTAHITPIAAPKLHADIMHGMTPTNPSAPETPYVVMFNAIDHLSTTTTTTPGSAGPSSSKSPTRSQSQSNPPPTPPTPIIGTTWSFQHPNPSLPPLVGDGALSNAHNARRSTLTFPIPNRGTCHGLAGYFETVLYKGVELSTNPNTMDSKSEGMISWFPIFFPLKTPLTVPDKSELTVTMYRRTDDRKVWYEWLVDVYICIPDGRDRSVSGPGGISRGGRKIRVGGSELHSSEKEACLM</sequence>
<dbReference type="PIRSF" id="PIRSF015894">
    <property type="entry name" value="Skb1_MeTrfase"/>
    <property type="match status" value="1"/>
</dbReference>
<dbReference type="GO" id="GO:0016274">
    <property type="term" value="F:protein-arginine N-methyltransferase activity"/>
    <property type="evidence" value="ECO:0007669"/>
    <property type="project" value="InterPro"/>
</dbReference>
<feature type="active site" description="Proton donor/acceptor" evidence="5">
    <location>
        <position position="567"/>
    </location>
</feature>
<dbReference type="SUPFAM" id="SSF53335">
    <property type="entry name" value="S-adenosyl-L-methionine-dependent methyltransferases"/>
    <property type="match status" value="1"/>
</dbReference>
<feature type="domain" description="PRMT5 oligomerisation" evidence="11">
    <location>
        <begin position="591"/>
        <end position="829"/>
    </location>
</feature>
<dbReference type="InterPro" id="IPR029063">
    <property type="entry name" value="SAM-dependent_MTases_sf"/>
</dbReference>
<feature type="compositionally biased region" description="Low complexity" evidence="8">
    <location>
        <begin position="636"/>
        <end position="660"/>
    </location>
</feature>
<feature type="domain" description="PRMT5 arginine-N-methyltransferase" evidence="9">
    <location>
        <begin position="358"/>
        <end position="488"/>
    </location>
</feature>
<dbReference type="PROSITE" id="PS51678">
    <property type="entry name" value="SAM_MT_PRMT"/>
    <property type="match status" value="1"/>
</dbReference>
<dbReference type="Pfam" id="PF17285">
    <property type="entry name" value="PRMT5_TIM"/>
    <property type="match status" value="1"/>
</dbReference>
<evidence type="ECO:0000256" key="3">
    <source>
        <dbReference type="ARBA" id="ARBA00022691"/>
    </source>
</evidence>
<proteinExistence type="inferred from homology"/>
<dbReference type="Pfam" id="PF17286">
    <property type="entry name" value="PRMT5_C"/>
    <property type="match status" value="1"/>
</dbReference>
<feature type="binding site" evidence="6">
    <location>
        <begin position="481"/>
        <end position="482"/>
    </location>
    <ligand>
        <name>S-adenosyl-L-methionine</name>
        <dbReference type="ChEBI" id="CHEBI:59789"/>
    </ligand>
</feature>
<dbReference type="GO" id="GO:0006355">
    <property type="term" value="P:regulation of DNA-templated transcription"/>
    <property type="evidence" value="ECO:0007669"/>
    <property type="project" value="TreeGrafter"/>
</dbReference>
<dbReference type="Proteomes" id="UP000053328">
    <property type="component" value="Unassembled WGS sequence"/>
</dbReference>
<dbReference type="OrthoDB" id="1368803at2759"/>
<organism evidence="12 13">
    <name type="scientific">Exophiala spinifera</name>
    <dbReference type="NCBI Taxonomy" id="91928"/>
    <lineage>
        <taxon>Eukaryota</taxon>
        <taxon>Fungi</taxon>
        <taxon>Dikarya</taxon>
        <taxon>Ascomycota</taxon>
        <taxon>Pezizomycotina</taxon>
        <taxon>Eurotiomycetes</taxon>
        <taxon>Chaetothyriomycetidae</taxon>
        <taxon>Chaetothyriales</taxon>
        <taxon>Herpotrichiellaceae</taxon>
        <taxon>Exophiala</taxon>
    </lineage>
</organism>
<dbReference type="PANTHER" id="PTHR10738:SF0">
    <property type="entry name" value="PROTEIN ARGININE N-METHYLTRANSFERASE 5"/>
    <property type="match status" value="1"/>
</dbReference>
<dbReference type="InterPro" id="IPR035248">
    <property type="entry name" value="PRMT5_C"/>
</dbReference>
<evidence type="ECO:0000256" key="4">
    <source>
        <dbReference type="PIRNR" id="PIRNR015894"/>
    </source>
</evidence>
<feature type="active site" description="Proton donor/acceptor" evidence="5">
    <location>
        <position position="558"/>
    </location>
</feature>
<keyword evidence="3 4" id="KW-0949">S-adenosyl-L-methionine</keyword>
<name>A0A0D2AYY0_9EURO</name>
<dbReference type="InterPro" id="IPR035075">
    <property type="entry name" value="PRMT5"/>
</dbReference>
<dbReference type="GO" id="GO:0032259">
    <property type="term" value="P:methylation"/>
    <property type="evidence" value="ECO:0007669"/>
    <property type="project" value="UniProtKB-KW"/>
</dbReference>
<dbReference type="GeneID" id="27336269"/>
<evidence type="ECO:0000259" key="11">
    <source>
        <dbReference type="Pfam" id="PF17286"/>
    </source>
</evidence>
<keyword evidence="2 4" id="KW-0808">Transferase</keyword>
<accession>A0A0D2AYY0</accession>
<dbReference type="InterPro" id="IPR007857">
    <property type="entry name" value="Arg_MeTrfase_PRMT5"/>
</dbReference>
<evidence type="ECO:0000256" key="8">
    <source>
        <dbReference type="SAM" id="MobiDB-lite"/>
    </source>
</evidence>
<dbReference type="AlphaFoldDB" id="A0A0D2AYY0"/>
<dbReference type="GO" id="GO:0005829">
    <property type="term" value="C:cytosol"/>
    <property type="evidence" value="ECO:0007669"/>
    <property type="project" value="TreeGrafter"/>
</dbReference>
<dbReference type="HOGENOM" id="CLU_010247_2_1_1"/>
<evidence type="ECO:0000256" key="6">
    <source>
        <dbReference type="PIRSR" id="PIRSR015894-2"/>
    </source>
</evidence>
<feature type="site" description="Critical for specifying symmetric addition of methyl groups" evidence="7">
    <location>
        <position position="386"/>
    </location>
</feature>
<feature type="domain" description="PRMT5 TIM barrel" evidence="10">
    <location>
        <begin position="32"/>
        <end position="348"/>
    </location>
</feature>
<evidence type="ECO:0000256" key="7">
    <source>
        <dbReference type="PIRSR" id="PIRSR015894-3"/>
    </source>
</evidence>
<dbReference type="InterPro" id="IPR035247">
    <property type="entry name" value="PRMT5_TIM"/>
</dbReference>
<feature type="binding site" evidence="6">
    <location>
        <begin position="392"/>
        <end position="393"/>
    </location>
    <ligand>
        <name>S-adenosyl-L-methionine</name>
        <dbReference type="ChEBI" id="CHEBI:59789"/>
    </ligand>
</feature>
<dbReference type="VEuPathDB" id="FungiDB:PV08_09186"/>
<feature type="binding site" evidence="6">
    <location>
        <position position="383"/>
    </location>
    <ligand>
        <name>S-adenosyl-L-methionine</name>
        <dbReference type="ChEBI" id="CHEBI:59789"/>
    </ligand>
</feature>
<feature type="domain" description="PRMT5 arginine-N-methyltransferase" evidence="9">
    <location>
        <begin position="547"/>
        <end position="588"/>
    </location>
</feature>
<keyword evidence="13" id="KW-1185">Reference proteome</keyword>
<dbReference type="Gene3D" id="3.40.50.150">
    <property type="entry name" value="Vaccinia Virus protein VP39"/>
    <property type="match status" value="1"/>
</dbReference>
<dbReference type="RefSeq" id="XP_016232129.1">
    <property type="nucleotide sequence ID" value="XM_016383506.1"/>
</dbReference>
<dbReference type="GO" id="GO:0005634">
    <property type="term" value="C:nucleus"/>
    <property type="evidence" value="ECO:0007669"/>
    <property type="project" value="TreeGrafter"/>
</dbReference>
<protein>
    <recommendedName>
        <fullName evidence="4">Protein arginine N-methyltransferase</fullName>
    </recommendedName>
</protein>
<dbReference type="Pfam" id="PF05185">
    <property type="entry name" value="PRMT5"/>
    <property type="match status" value="2"/>
</dbReference>
<feature type="binding site" evidence="6">
    <location>
        <position position="454"/>
    </location>
    <ligand>
        <name>S-adenosyl-L-methionine</name>
        <dbReference type="ChEBI" id="CHEBI:59789"/>
    </ligand>
</feature>
<feature type="region of interest" description="Disordered" evidence="8">
    <location>
        <begin position="636"/>
        <end position="676"/>
    </location>
</feature>
<dbReference type="Gene3D" id="2.70.160.11">
    <property type="entry name" value="Hnrnp arginine n-methyltransferase1"/>
    <property type="match status" value="1"/>
</dbReference>
<evidence type="ECO:0000313" key="12">
    <source>
        <dbReference type="EMBL" id="KIW11913.1"/>
    </source>
</evidence>
<evidence type="ECO:0000256" key="5">
    <source>
        <dbReference type="PIRSR" id="PIRSR015894-1"/>
    </source>
</evidence>
<dbReference type="STRING" id="91928.A0A0D2AYY0"/>
<evidence type="ECO:0000256" key="1">
    <source>
        <dbReference type="ARBA" id="ARBA00022603"/>
    </source>
</evidence>
<dbReference type="Gene3D" id="3.20.20.150">
    <property type="entry name" value="Divalent-metal-dependent TIM barrel enzymes"/>
    <property type="match status" value="1"/>
</dbReference>
<reference evidence="12 13" key="1">
    <citation type="submission" date="2015-01" db="EMBL/GenBank/DDBJ databases">
        <title>The Genome Sequence of Exophiala spinifera CBS89968.</title>
        <authorList>
            <consortium name="The Broad Institute Genomics Platform"/>
            <person name="Cuomo C."/>
            <person name="de Hoog S."/>
            <person name="Gorbushina A."/>
            <person name="Stielow B."/>
            <person name="Teixiera M."/>
            <person name="Abouelleil A."/>
            <person name="Chapman S.B."/>
            <person name="Priest M."/>
            <person name="Young S.K."/>
            <person name="Wortman J."/>
            <person name="Nusbaum C."/>
            <person name="Birren B."/>
        </authorList>
    </citation>
    <scope>NUCLEOTIDE SEQUENCE [LARGE SCALE GENOMIC DNA]</scope>
    <source>
        <strain evidence="12 13">CBS 89968</strain>
    </source>
</reference>
<dbReference type="PANTHER" id="PTHR10738">
    <property type="entry name" value="PROTEIN ARGININE N-METHYLTRANSFERASE 5"/>
    <property type="match status" value="1"/>
</dbReference>